<gene>
    <name evidence="4" type="ORF">METZ01_LOCUS286703</name>
</gene>
<reference evidence="4" key="1">
    <citation type="submission" date="2018-05" db="EMBL/GenBank/DDBJ databases">
        <authorList>
            <person name="Lanie J.A."/>
            <person name="Ng W.-L."/>
            <person name="Kazmierczak K.M."/>
            <person name="Andrzejewski T.M."/>
            <person name="Davidsen T.M."/>
            <person name="Wayne K.J."/>
            <person name="Tettelin H."/>
            <person name="Glass J.I."/>
            <person name="Rusch D."/>
            <person name="Podicherti R."/>
            <person name="Tsui H.-C.T."/>
            <person name="Winkler M.E."/>
        </authorList>
    </citation>
    <scope>NUCLEOTIDE SEQUENCE</scope>
</reference>
<dbReference type="PANTHER" id="PTHR20863">
    <property type="entry name" value="ACYL CARRIER PROTEIN"/>
    <property type="match status" value="1"/>
</dbReference>
<evidence type="ECO:0000256" key="1">
    <source>
        <dbReference type="ARBA" id="ARBA00022450"/>
    </source>
</evidence>
<dbReference type="GO" id="GO:0000035">
    <property type="term" value="F:acyl binding"/>
    <property type="evidence" value="ECO:0007669"/>
    <property type="project" value="TreeGrafter"/>
</dbReference>
<evidence type="ECO:0000259" key="3">
    <source>
        <dbReference type="PROSITE" id="PS50075"/>
    </source>
</evidence>
<dbReference type="EMBL" id="UINC01085897">
    <property type="protein sequence ID" value="SVC33849.1"/>
    <property type="molecule type" value="Genomic_DNA"/>
</dbReference>
<dbReference type="SUPFAM" id="SSF47336">
    <property type="entry name" value="ACP-like"/>
    <property type="match status" value="1"/>
</dbReference>
<proteinExistence type="inferred from homology"/>
<sequence>MSVRKRIIELIAKNIKGVDVSTITNEHTLEDLGADSLDSVEIVLAIEQEFDIEIEDNEFDELQNFGKLVEYVEDMSQ</sequence>
<dbReference type="InterPro" id="IPR009081">
    <property type="entry name" value="PP-bd_ACP"/>
</dbReference>
<dbReference type="InterPro" id="IPR003231">
    <property type="entry name" value="ACP"/>
</dbReference>
<feature type="domain" description="Carrier" evidence="3">
    <location>
        <begin position="2"/>
        <end position="76"/>
    </location>
</feature>
<dbReference type="AlphaFoldDB" id="A0A382LB21"/>
<organism evidence="4">
    <name type="scientific">marine metagenome</name>
    <dbReference type="NCBI Taxonomy" id="408172"/>
    <lineage>
        <taxon>unclassified sequences</taxon>
        <taxon>metagenomes</taxon>
        <taxon>ecological metagenomes</taxon>
    </lineage>
</organism>
<evidence type="ECO:0000256" key="2">
    <source>
        <dbReference type="ARBA" id="ARBA00022553"/>
    </source>
</evidence>
<evidence type="ECO:0000313" key="4">
    <source>
        <dbReference type="EMBL" id="SVC33849.1"/>
    </source>
</evidence>
<dbReference type="GO" id="GO:0000036">
    <property type="term" value="F:acyl carrier activity"/>
    <property type="evidence" value="ECO:0007669"/>
    <property type="project" value="TreeGrafter"/>
</dbReference>
<keyword evidence="2" id="KW-0597">Phosphoprotein</keyword>
<dbReference type="HAMAP" id="MF_01217">
    <property type="entry name" value="Acyl_carrier"/>
    <property type="match status" value="1"/>
</dbReference>
<dbReference type="InterPro" id="IPR036736">
    <property type="entry name" value="ACP-like_sf"/>
</dbReference>
<dbReference type="PANTHER" id="PTHR20863:SF76">
    <property type="entry name" value="CARRIER DOMAIN-CONTAINING PROTEIN"/>
    <property type="match status" value="1"/>
</dbReference>
<name>A0A382LB21_9ZZZZ</name>
<dbReference type="PROSITE" id="PS50075">
    <property type="entry name" value="CARRIER"/>
    <property type="match status" value="1"/>
</dbReference>
<dbReference type="Pfam" id="PF00550">
    <property type="entry name" value="PP-binding"/>
    <property type="match status" value="1"/>
</dbReference>
<accession>A0A382LB21</accession>
<keyword evidence="1" id="KW-0596">Phosphopantetheine</keyword>
<dbReference type="Gene3D" id="1.10.1200.10">
    <property type="entry name" value="ACP-like"/>
    <property type="match status" value="1"/>
</dbReference>
<protein>
    <recommendedName>
        <fullName evidence="3">Carrier domain-containing protein</fullName>
    </recommendedName>
</protein>